<evidence type="ECO:0000313" key="7">
    <source>
        <dbReference type="EMBL" id="GHE93829.1"/>
    </source>
</evidence>
<sequence length="435" mass="48084">MLERPIIQQRGFRNTTGDTGVTGFEMLLRNPNYRGVAGSLVDGADVTVDGRAFPREAQRWTLQGRTFTLDELRASTDVRWPLDETAVLGVDHPGGLSAGTHRVEVAVHLRRPYIPEVAGPSVFRSAATATIVPGADPADGLRHGVSLYSFSGDLYTSMTLEDAMADIADLGATGIEILGEGNIPGYPEPDPAWVDTWHRLLDRYGLTPTNYGSWVDTAMWRDRDLTAEEARAQLARDLRLAKLLGFTSVRPKFGVVTPDLDPHPVWEPAVAGVLDLAADLDIVICPEIHSPTPIKHPVTQGYLDFIDRTGSDHFKLLIDTGIFQTAPVDDGHEGFEGKKRPAFLEPLAVPMADLAEVLPHVHFIQAKFFEIDDTLTDLHIPWPDIVATLRAAGWRGWLSSEYEGRREPYRGRDQVRRQHALLRSLIQDSDRPATS</sequence>
<evidence type="ECO:0000256" key="1">
    <source>
        <dbReference type="ARBA" id="ARBA00023239"/>
    </source>
</evidence>
<dbReference type="PANTHER" id="PTHR12110">
    <property type="entry name" value="HYDROXYPYRUVATE ISOMERASE"/>
    <property type="match status" value="1"/>
</dbReference>
<dbReference type="Pfam" id="PF19906">
    <property type="entry name" value="CGDB"/>
    <property type="match status" value="1"/>
</dbReference>
<dbReference type="InterPro" id="IPR036237">
    <property type="entry name" value="Xyl_isomerase-like_sf"/>
</dbReference>
<dbReference type="InterPro" id="IPR013022">
    <property type="entry name" value="Xyl_isomerase-like_TIM-brl"/>
</dbReference>
<gene>
    <name evidence="7" type="ORF">GCM10018772_17040</name>
</gene>
<comment type="caution">
    <text evidence="7">The sequence shown here is derived from an EMBL/GenBank/DDBJ whole genome shotgun (WGS) entry which is preliminary data.</text>
</comment>
<dbReference type="GO" id="GO:0016829">
    <property type="term" value="F:lyase activity"/>
    <property type="evidence" value="ECO:0007669"/>
    <property type="project" value="UniProtKB-KW"/>
</dbReference>
<evidence type="ECO:0000256" key="4">
    <source>
        <dbReference type="ARBA" id="ARBA00047208"/>
    </source>
</evidence>
<comment type="similarity">
    <text evidence="3">Belongs to the C-glycoside deglycosidase beta subunit family.</text>
</comment>
<dbReference type="Proteomes" id="UP000630718">
    <property type="component" value="Unassembled WGS sequence"/>
</dbReference>
<feature type="domain" description="C-glycoside deglycosidase beta subunit" evidence="6">
    <location>
        <begin position="2"/>
        <end position="113"/>
    </location>
</feature>
<feature type="domain" description="Xylose isomerase-like TIM barrel" evidence="5">
    <location>
        <begin position="165"/>
        <end position="424"/>
    </location>
</feature>
<protein>
    <recommendedName>
        <fullName evidence="4">C-deglycosylation enzyme beta subunit</fullName>
    </recommendedName>
</protein>
<dbReference type="RefSeq" id="WP_190203514.1">
    <property type="nucleotide sequence ID" value="NZ_BNBI01000003.1"/>
</dbReference>
<dbReference type="InterPro" id="IPR045959">
    <property type="entry name" value="CGDB"/>
</dbReference>
<dbReference type="AlphaFoldDB" id="A0A919A988"/>
<keyword evidence="2" id="KW-0119">Carbohydrate metabolism</keyword>
<evidence type="ECO:0000256" key="2">
    <source>
        <dbReference type="ARBA" id="ARBA00023277"/>
    </source>
</evidence>
<keyword evidence="8" id="KW-1185">Reference proteome</keyword>
<dbReference type="EMBL" id="BNBI01000003">
    <property type="protein sequence ID" value="GHE93829.1"/>
    <property type="molecule type" value="Genomic_DNA"/>
</dbReference>
<dbReference type="Pfam" id="PF01261">
    <property type="entry name" value="AP_endonuc_2"/>
    <property type="match status" value="1"/>
</dbReference>
<reference evidence="7" key="2">
    <citation type="submission" date="2020-09" db="EMBL/GenBank/DDBJ databases">
        <authorList>
            <person name="Sun Q."/>
            <person name="Ohkuma M."/>
        </authorList>
    </citation>
    <scope>NUCLEOTIDE SEQUENCE</scope>
    <source>
        <strain evidence="7">JCM 4477</strain>
    </source>
</reference>
<dbReference type="SUPFAM" id="SSF51658">
    <property type="entry name" value="Xylose isomerase-like"/>
    <property type="match status" value="1"/>
</dbReference>
<keyword evidence="1" id="KW-0456">Lyase</keyword>
<evidence type="ECO:0000259" key="6">
    <source>
        <dbReference type="Pfam" id="PF19906"/>
    </source>
</evidence>
<evidence type="ECO:0000313" key="8">
    <source>
        <dbReference type="Proteomes" id="UP000630718"/>
    </source>
</evidence>
<proteinExistence type="inferred from homology"/>
<evidence type="ECO:0000256" key="3">
    <source>
        <dbReference type="ARBA" id="ARBA00046336"/>
    </source>
</evidence>
<accession>A0A919A988</accession>
<organism evidence="7 8">
    <name type="scientific">Streptomyces fumanus</name>
    <dbReference type="NCBI Taxonomy" id="67302"/>
    <lineage>
        <taxon>Bacteria</taxon>
        <taxon>Bacillati</taxon>
        <taxon>Actinomycetota</taxon>
        <taxon>Actinomycetes</taxon>
        <taxon>Kitasatosporales</taxon>
        <taxon>Streptomycetaceae</taxon>
        <taxon>Streptomyces</taxon>
    </lineage>
</organism>
<dbReference type="InterPro" id="IPR050312">
    <property type="entry name" value="IolE/XylAMocC-like"/>
</dbReference>
<name>A0A919A988_9ACTN</name>
<reference evidence="7" key="1">
    <citation type="journal article" date="2014" name="Int. J. Syst. Evol. Microbiol.">
        <title>Complete genome sequence of Corynebacterium casei LMG S-19264T (=DSM 44701T), isolated from a smear-ripened cheese.</title>
        <authorList>
            <consortium name="US DOE Joint Genome Institute (JGI-PGF)"/>
            <person name="Walter F."/>
            <person name="Albersmeier A."/>
            <person name="Kalinowski J."/>
            <person name="Ruckert C."/>
        </authorList>
    </citation>
    <scope>NUCLEOTIDE SEQUENCE</scope>
    <source>
        <strain evidence="7">JCM 4477</strain>
    </source>
</reference>
<evidence type="ECO:0000259" key="5">
    <source>
        <dbReference type="Pfam" id="PF01261"/>
    </source>
</evidence>
<dbReference type="Gene3D" id="3.20.20.150">
    <property type="entry name" value="Divalent-metal-dependent TIM barrel enzymes"/>
    <property type="match status" value="1"/>
</dbReference>